<gene>
    <name evidence="1" type="ORF">CUN67_23210</name>
</gene>
<accession>A0A6B9G4V7</accession>
<dbReference type="RefSeq" id="WP_208717783.1">
    <property type="nucleotide sequence ID" value="NZ_CP024769.1"/>
</dbReference>
<protein>
    <submittedName>
        <fullName evidence="1">Uncharacterized protein</fullName>
    </submittedName>
</protein>
<dbReference type="EMBL" id="CP024769">
    <property type="protein sequence ID" value="QGY31892.1"/>
    <property type="molecule type" value="Genomic_DNA"/>
</dbReference>
<dbReference type="Proteomes" id="UP000502005">
    <property type="component" value="Plasmid pNE1A"/>
</dbReference>
<reference evidence="1 2" key="1">
    <citation type="submission" date="2017-11" db="EMBL/GenBank/DDBJ databases">
        <title>Genome sequence of Pantoea cypripedii NE1.</title>
        <authorList>
            <person name="Nascimento F.X."/>
        </authorList>
    </citation>
    <scope>NUCLEOTIDE SEQUENCE [LARGE SCALE GENOMIC DNA]</scope>
    <source>
        <strain evidence="1 2">NE1</strain>
        <plasmid evidence="2">pne1a</plasmid>
    </source>
</reference>
<sequence length="2877" mass="330443">MKNDIHTETLIGNHSIFTQTVSRCNFVMETIRKITNVPCQPFSQKIYTYLNPLLEYITPEAELDADYFRNDDFPYRHHIYIDIALKIMKQPEVNTLLKKLYCGESHCVEKFLMLSGLEQGQPAPVNLAVFAKLVATLERGGALGKPGAPAGSPFSAVPRDKVLLNFFSAFIPAQLITLPVINQGIKSVLIAAISQIYPGVGRFIQAIDSFNPVATLFPHRTNNIARQIREEMMGHHIKKQAVQQKMPSLHNLLPWKVYDEKYNAKQNSVSSSSLTNANTPLMVGATVVTLMQQPQSYGKSLTALTLLSLTGGVIIYRYIFPSQEVDYAVNEYPGETHHNNTNITHDVSSGDKFISLGLVRTVGGNRTCYDIVSDMKEMMQSDETGLRLVNKFCHYFFDEHCDLNIRHTDALLKKWNIQSFSSTDRTEMSVLMTHILSVLLTRPGEKRIFDINDLIFSTSVEVNQIWLKNIGKVNQETIHDALKQLRQFISKSLVKAFGTIDLSKTEKLSDFIILVCAPDLIQFENHNKSDLAIVSKEIYYYWNYLGKQYSDNKYVRHEDFDTALSEGKLDGFYLRRRKFYDNISKIAPLRELFENFTSNINQEFIAYHEKDVELERLIFLTFNDIIESAYQDKGINVALPIDFDSESLRIHLPPHRDPYYEYLRGCKNLRDVIRSFPDGLYILWERLPHLIPEALRNYISDDTSAFVLKSYPKRDELKSKYETIYLRTHNKHMDLYKPIVSMAFDILSTDEKNFLNSSLVEISTVRLENKRIQLFRYMFMPKSFRFDANTVLKVAYNLRKHSEKGKIFCATHTQTKEKRFFAINIEASRINRQLPIIRLAINKTEEIIGLSNEFLEAHFVFHDGKPFWDPCDAEPDFKESWLSPPEKAREFIDERALYTKVKWCEFTRPPKKIVAFFTEEKLGRSAQAITSLQKEVIEARIEFLDYERERINNTTATERERDMEKGNWQLFVEKLPGYNCLELLDDLIIKKEDVVLTSVLESLFQGMICASDVYLMSSMIKTLKGLEVSIKKVFIQKMNKKLHLELLRDSLHQASREQSSALEKTIREIANELTNIDAELKVTYNKIATTLTGLAGKPSEILFPIFGFKNSKTFLFPWGAGMAKKEIRTLASNLKHHVFYPWIKPQAKELLENESHLLATPEKMNITCHSADYLALNSTANIFDIHANAPDLYQKIFFATLKKPEVQVVIDSAESGGWKLFHDYDKMAMFCFMSFIIPVWSYVGKIIELDDYYNLSPNRTALSAEMLFDYLSENINQANVIPGRLTTSDQNLLLGQAKKAINNILDSNIQAFEFNYLFTLKHILMSENAELLLQSIKKTGKVKRDTHDKILENIKYLLDKATLYATHSSIQDKFHRAIINHLTHYIEQQIHTQPAAIALFSPDIETFRRRSSEYSHLHPDAVLPSLAEFIRTDFRLENDIAHIYQSFARIEYSAKVLSHYAVDEWLSVQAQNDWLSAIQEYLSPQMRSQNLKPWLSEVTNKVKAGWQQELRATTLTGGLKIIINSVINPVFISLVKEAMRECCRSYPHLLFSQYYQLDEGRWFTFLTNDFISEAHHRSRRQVYRDHPFYALPDAGEPALINAITAPYMHQQPQLAQNMTQLYQLNLASVLQNFVYFSSLPFHDRISGYIFFTPSTNEVDRNDALLMINTLINDNGTLLTDQLTVLQRYLPDEVTLDADRTLRLLSDIFGICWPAAPDLYDFTFRQIQTVLNGPLITLKNLTDKDFINTLTVDATRRYQQILNIGQGLSSLALRRYMTAAIRHQLAFTNMLTHVDRCLAEATLKDALPQQLCLGAVIAHQLQLNDNSQQKLLKLASLALHDAGLIPSPRQIGLLNVPGRHAAEDALSYLAGCLEHAAKMQTHLRACINDSQQLAVFVTDLSFDDLSPAQHQQLLSLAVSAVQSHHRLLNFTLPNHLDQRFKQARNQGKLQFTWYLSTRKNNRQTVSVAGVGFDILHQDEGLIFPYGLPLATTGIVRQKPTSLTDETLTAICFASEGTGHFTLKHSKVTAQAGYRDDESTVTTFSNWMTAAARNQLQQISQAKNETDFVRQKNLIEQWLRQHLPFYDVDIDPLEQLQSERINALAAHPEVSQWKTRNLLKPKRLSSVDHFRQAIIRVLGNYTDWPADAMTLITRRAINPTVPANELPQQGFRGVWWDPMSDTYYLGFSHARNPILYASLAANRDVFYPLTVHSAHTKIWASLSLRETLQDDVAALRSGQQPSHRFFSQSVPAAWQQKSRNTTSLWRRTNKQVAAQLIHNGTFSPVSYLQHDTTQTTPSSQLTPYMLQFHNGNMVFIFSEDNYQKASFHIIDAKGELLRLPDGFNDWPYRIHAPDQHSSASLFNSTIESFLAHEQDKLLPTFTPLLNEQQQQQKRSALLRGQTSRREHIRLLSNITMGIPFRSVAIPDGLIDIEVHLKRHGRSLKDELQKRTGNEVELNDQNWAIFSWREDDLYDESICNRTLKKLRDKQALFNALNLLLTQDPFLSLNRTPALTTWLEVSMTYLKRTIDAIMWLMSPGHRLLPSEVESTQLHQDHLAINHFLSYYDAQPYVTPEFFSQPWKYRFDLRPSAIKYRDWQRAINQLNVLTRQFPDDYRVPDRFLSLPEHLWQVKQMQTYAREFRKHLNGTLNYWQQARQANQFVIIRPGISSLPDRPISLILTAGTGPLSNSEKASPMLLSPEQFIDLMLVNPCSPCNNSAEIRLAGVNSEPQTPQDFAAWAKNRFAGPVFMNELSGPAFLIRLQQRINSVMATEAHRWTAEERNFYALPSTGQFLLMNDVAGPNKNHCLAFFKSLFASDLLVTRLIMPDPEMVFGLLCEHFITVHPERAEENITMAWFLFKETFKATLDADITQSPWLIGV</sequence>
<geneLocation type="plasmid" evidence="2">
    <name>pne1a</name>
</geneLocation>
<evidence type="ECO:0000313" key="2">
    <source>
        <dbReference type="Proteomes" id="UP000502005"/>
    </source>
</evidence>
<name>A0A6B9G4V7_PANCY</name>
<proteinExistence type="predicted"/>
<keyword evidence="1" id="KW-0614">Plasmid</keyword>
<organism evidence="1 2">
    <name type="scientific">Pantoea cypripedii</name>
    <name type="common">Pectobacterium cypripedii</name>
    <name type="synonym">Erwinia cypripedii</name>
    <dbReference type="NCBI Taxonomy" id="55209"/>
    <lineage>
        <taxon>Bacteria</taxon>
        <taxon>Pseudomonadati</taxon>
        <taxon>Pseudomonadota</taxon>
        <taxon>Gammaproteobacteria</taxon>
        <taxon>Enterobacterales</taxon>
        <taxon>Erwiniaceae</taxon>
        <taxon>Pantoea</taxon>
    </lineage>
</organism>
<evidence type="ECO:0000313" key="1">
    <source>
        <dbReference type="EMBL" id="QGY31892.1"/>
    </source>
</evidence>